<accession>A0A9P7CUZ0</accession>
<evidence type="ECO:0000313" key="4">
    <source>
        <dbReference type="Proteomes" id="UP000714275"/>
    </source>
</evidence>
<dbReference type="Gene3D" id="3.20.20.100">
    <property type="entry name" value="NADP-dependent oxidoreductase domain"/>
    <property type="match status" value="1"/>
</dbReference>
<dbReference type="InterPro" id="IPR023210">
    <property type="entry name" value="NADP_OxRdtase_dom"/>
</dbReference>
<dbReference type="SUPFAM" id="SSF51430">
    <property type="entry name" value="NAD(P)-linked oxidoreductase"/>
    <property type="match status" value="1"/>
</dbReference>
<feature type="compositionally biased region" description="Basic and acidic residues" evidence="1">
    <location>
        <begin position="99"/>
        <end position="133"/>
    </location>
</feature>
<keyword evidence="4" id="KW-1185">Reference proteome</keyword>
<reference evidence="3" key="1">
    <citation type="journal article" date="2020" name="New Phytol.">
        <title>Comparative genomics reveals dynamic genome evolution in host specialist ectomycorrhizal fungi.</title>
        <authorList>
            <person name="Lofgren L.A."/>
            <person name="Nguyen N.H."/>
            <person name="Vilgalys R."/>
            <person name="Ruytinx J."/>
            <person name="Liao H.L."/>
            <person name="Branco S."/>
            <person name="Kuo A."/>
            <person name="LaButti K."/>
            <person name="Lipzen A."/>
            <person name="Andreopoulos W."/>
            <person name="Pangilinan J."/>
            <person name="Riley R."/>
            <person name="Hundley H."/>
            <person name="Na H."/>
            <person name="Barry K."/>
            <person name="Grigoriev I.V."/>
            <person name="Stajich J.E."/>
            <person name="Kennedy P.G."/>
        </authorList>
    </citation>
    <scope>NUCLEOTIDE SEQUENCE</scope>
    <source>
        <strain evidence="3">DOB743</strain>
    </source>
</reference>
<organism evidence="3 4">
    <name type="scientific">Suillus placidus</name>
    <dbReference type="NCBI Taxonomy" id="48579"/>
    <lineage>
        <taxon>Eukaryota</taxon>
        <taxon>Fungi</taxon>
        <taxon>Dikarya</taxon>
        <taxon>Basidiomycota</taxon>
        <taxon>Agaricomycotina</taxon>
        <taxon>Agaricomycetes</taxon>
        <taxon>Agaricomycetidae</taxon>
        <taxon>Boletales</taxon>
        <taxon>Suillineae</taxon>
        <taxon>Suillaceae</taxon>
        <taxon>Suillus</taxon>
    </lineage>
</organism>
<proteinExistence type="predicted"/>
<feature type="domain" description="NADP-dependent oxidoreductase" evidence="2">
    <location>
        <begin position="17"/>
        <end position="118"/>
    </location>
</feature>
<dbReference type="Pfam" id="PF00248">
    <property type="entry name" value="Aldo_ket_red"/>
    <property type="match status" value="1"/>
</dbReference>
<evidence type="ECO:0000259" key="2">
    <source>
        <dbReference type="Pfam" id="PF00248"/>
    </source>
</evidence>
<dbReference type="InterPro" id="IPR036812">
    <property type="entry name" value="NAD(P)_OxRdtase_dom_sf"/>
</dbReference>
<dbReference type="Proteomes" id="UP000714275">
    <property type="component" value="Unassembled WGS sequence"/>
</dbReference>
<evidence type="ECO:0000256" key="1">
    <source>
        <dbReference type="SAM" id="MobiDB-lite"/>
    </source>
</evidence>
<sequence length="142" mass="15793">MAKYPTRKIGTDDISAISFGAMGIGAYYECFKVKRECHAVLDKAYELGCTFWDTANIYGDSKELIGKWKHQESSLEMPGMNNGQLRLGVHTSSPFGRDQGGREEGNRDHKQKRVRESRDTTTVRGDKAGRGWDGEEGVGMLG</sequence>
<dbReference type="AlphaFoldDB" id="A0A9P7CUZ0"/>
<feature type="region of interest" description="Disordered" evidence="1">
    <location>
        <begin position="75"/>
        <end position="142"/>
    </location>
</feature>
<protein>
    <recommendedName>
        <fullName evidence="2">NADP-dependent oxidoreductase domain-containing protein</fullName>
    </recommendedName>
</protein>
<evidence type="ECO:0000313" key="3">
    <source>
        <dbReference type="EMBL" id="KAG1764068.1"/>
    </source>
</evidence>
<gene>
    <name evidence="3" type="ORF">EV702DRAFT_1216978</name>
</gene>
<comment type="caution">
    <text evidence="3">The sequence shown here is derived from an EMBL/GenBank/DDBJ whole genome shotgun (WGS) entry which is preliminary data.</text>
</comment>
<dbReference type="EMBL" id="JABBWD010000134">
    <property type="protein sequence ID" value="KAG1764068.1"/>
    <property type="molecule type" value="Genomic_DNA"/>
</dbReference>
<dbReference type="OrthoDB" id="2884715at2759"/>
<name>A0A9P7CUZ0_9AGAM</name>